<organism evidence="2 3">
    <name type="scientific">Oryzicola mucosus</name>
    <dbReference type="NCBI Taxonomy" id="2767425"/>
    <lineage>
        <taxon>Bacteria</taxon>
        <taxon>Pseudomonadati</taxon>
        <taxon>Pseudomonadota</taxon>
        <taxon>Alphaproteobacteria</taxon>
        <taxon>Hyphomicrobiales</taxon>
        <taxon>Phyllobacteriaceae</taxon>
        <taxon>Oryzicola</taxon>
    </lineage>
</organism>
<feature type="compositionally biased region" description="Polar residues" evidence="1">
    <location>
        <begin position="389"/>
        <end position="398"/>
    </location>
</feature>
<feature type="region of interest" description="Disordered" evidence="1">
    <location>
        <begin position="359"/>
        <end position="398"/>
    </location>
</feature>
<evidence type="ECO:0000313" key="2">
    <source>
        <dbReference type="EMBL" id="MBD0416513.1"/>
    </source>
</evidence>
<dbReference type="Proteomes" id="UP000643405">
    <property type="component" value="Unassembled WGS sequence"/>
</dbReference>
<dbReference type="InterPro" id="IPR006944">
    <property type="entry name" value="Phage/GTA_portal"/>
</dbReference>
<keyword evidence="3" id="KW-1185">Reference proteome</keyword>
<proteinExistence type="predicted"/>
<comment type="caution">
    <text evidence="2">The sequence shown here is derived from an EMBL/GenBank/DDBJ whole genome shotgun (WGS) entry which is preliminary data.</text>
</comment>
<name>A0A8J6PY50_9HYPH</name>
<gene>
    <name evidence="2" type="ORF">ICI42_17805</name>
</gene>
<reference evidence="2" key="1">
    <citation type="submission" date="2020-09" db="EMBL/GenBank/DDBJ databases">
        <title>Genome seq and assembly of Tianweitania sp.</title>
        <authorList>
            <person name="Chhetri G."/>
        </authorList>
    </citation>
    <scope>NUCLEOTIDE SEQUENCE</scope>
    <source>
        <strain evidence="2">Rool2</strain>
    </source>
</reference>
<dbReference type="AlphaFoldDB" id="A0A8J6PY50"/>
<dbReference type="Pfam" id="PF04860">
    <property type="entry name" value="Phage_portal"/>
    <property type="match status" value="1"/>
</dbReference>
<protein>
    <submittedName>
        <fullName evidence="2">Phage portal protein</fullName>
    </submittedName>
</protein>
<accession>A0A8J6PY50</accession>
<sequence>MQLDFSWPFSKKAADYDRNGNRFYNEYIVERQINGTNLHLRVTAALAAGLRIAEGVAALPIIVGTKKYDSQARVIRTPMIEGDLVERLSVAPNDYMTPVEFVENLTLHAVFEGVGRAYIDRGYKKIIRRLIPVNEGNVQVRKDPETGKAIYSANIPGLGRMGNLTRRDFIEISNPRWLDIEGLDITAEIKKVLKLSALLEERQTDDGKAKGVRGYITSADQLSPEAAASVKDALKDKLPNTPIFDSGAEYKSIVPTQAEMELLATRKFLIEDIARAYGIHPIFLAHDAAGQSLTRITDAMDYHRTVTLSPWARRWEQGIAFSMLTAGEYVNLDEEQFYRGDLKTQGEYSAKALGNNTAWETQNDVRTRMGKNPVEGGDDMPKNEAGNADRNQVQQDRT</sequence>
<evidence type="ECO:0000313" key="3">
    <source>
        <dbReference type="Proteomes" id="UP000643405"/>
    </source>
</evidence>
<evidence type="ECO:0000256" key="1">
    <source>
        <dbReference type="SAM" id="MobiDB-lite"/>
    </source>
</evidence>
<dbReference type="EMBL" id="JACVVX010000006">
    <property type="protein sequence ID" value="MBD0416513.1"/>
    <property type="molecule type" value="Genomic_DNA"/>
</dbReference>